<organism evidence="2 3">
    <name type="scientific">Phyllobacterium salinisoli</name>
    <dbReference type="NCBI Taxonomy" id="1899321"/>
    <lineage>
        <taxon>Bacteria</taxon>
        <taxon>Pseudomonadati</taxon>
        <taxon>Pseudomonadota</taxon>
        <taxon>Alphaproteobacteria</taxon>
        <taxon>Hyphomicrobiales</taxon>
        <taxon>Phyllobacteriaceae</taxon>
        <taxon>Phyllobacterium</taxon>
    </lineage>
</organism>
<dbReference type="AlphaFoldDB" id="A0A368JWX3"/>
<dbReference type="Proteomes" id="UP000253420">
    <property type="component" value="Unassembled WGS sequence"/>
</dbReference>
<reference evidence="2 3" key="1">
    <citation type="submission" date="2018-07" db="EMBL/GenBank/DDBJ databases">
        <title>The draft genome of Phyllobacterium salinisoli.</title>
        <authorList>
            <person name="Liu L."/>
            <person name="Li L."/>
            <person name="Zhang X."/>
            <person name="Liang L."/>
        </authorList>
    </citation>
    <scope>NUCLEOTIDE SEQUENCE [LARGE SCALE GENOMIC DNA]</scope>
    <source>
        <strain evidence="2 3">LLAN61</strain>
    </source>
</reference>
<name>A0A368JWX3_9HYPH</name>
<feature type="transmembrane region" description="Helical" evidence="1">
    <location>
        <begin position="58"/>
        <end position="75"/>
    </location>
</feature>
<accession>A0A368JWX3</accession>
<dbReference type="RefSeq" id="WP_114443009.1">
    <property type="nucleotide sequence ID" value="NZ_QOZG01000055.1"/>
</dbReference>
<feature type="transmembrane region" description="Helical" evidence="1">
    <location>
        <begin position="20"/>
        <end position="38"/>
    </location>
</feature>
<evidence type="ECO:0000313" key="2">
    <source>
        <dbReference type="EMBL" id="RCS21374.1"/>
    </source>
</evidence>
<keyword evidence="3" id="KW-1185">Reference proteome</keyword>
<sequence>MALTRQVAKIIRKEIRRRGFFCWVFLLLFLGFNIFMAYGLFAGVQQAATGPVASEAEAAGRAIGAVILGLFALLFRGRKTLIEETVE</sequence>
<evidence type="ECO:0000313" key="3">
    <source>
        <dbReference type="Proteomes" id="UP000253420"/>
    </source>
</evidence>
<protein>
    <submittedName>
        <fullName evidence="2">Uncharacterized protein</fullName>
    </submittedName>
</protein>
<evidence type="ECO:0000256" key="1">
    <source>
        <dbReference type="SAM" id="Phobius"/>
    </source>
</evidence>
<gene>
    <name evidence="2" type="ORF">DUT91_24595</name>
</gene>
<keyword evidence="1" id="KW-1133">Transmembrane helix</keyword>
<keyword evidence="1" id="KW-0472">Membrane</keyword>
<keyword evidence="1" id="KW-0812">Transmembrane</keyword>
<dbReference type="OrthoDB" id="8401227at2"/>
<dbReference type="EMBL" id="QOZG01000055">
    <property type="protein sequence ID" value="RCS21374.1"/>
    <property type="molecule type" value="Genomic_DNA"/>
</dbReference>
<comment type="caution">
    <text evidence="2">The sequence shown here is derived from an EMBL/GenBank/DDBJ whole genome shotgun (WGS) entry which is preliminary data.</text>
</comment>
<proteinExistence type="predicted"/>